<protein>
    <submittedName>
        <fullName evidence="1">Uncharacterized protein</fullName>
    </submittedName>
</protein>
<organism evidence="1 2">
    <name type="scientific">Lithospermum erythrorhizon</name>
    <name type="common">Purple gromwell</name>
    <name type="synonym">Lithospermum officinale var. erythrorhizon</name>
    <dbReference type="NCBI Taxonomy" id="34254"/>
    <lineage>
        <taxon>Eukaryota</taxon>
        <taxon>Viridiplantae</taxon>
        <taxon>Streptophyta</taxon>
        <taxon>Embryophyta</taxon>
        <taxon>Tracheophyta</taxon>
        <taxon>Spermatophyta</taxon>
        <taxon>Magnoliopsida</taxon>
        <taxon>eudicotyledons</taxon>
        <taxon>Gunneridae</taxon>
        <taxon>Pentapetalae</taxon>
        <taxon>asterids</taxon>
        <taxon>lamiids</taxon>
        <taxon>Boraginales</taxon>
        <taxon>Boraginaceae</taxon>
        <taxon>Boraginoideae</taxon>
        <taxon>Lithospermeae</taxon>
        <taxon>Lithospermum</taxon>
    </lineage>
</organism>
<dbReference type="EMBL" id="BAABME010028297">
    <property type="protein sequence ID" value="GAA0178047.1"/>
    <property type="molecule type" value="Genomic_DNA"/>
</dbReference>
<proteinExistence type="predicted"/>
<comment type="caution">
    <text evidence="1">The sequence shown here is derived from an EMBL/GenBank/DDBJ whole genome shotgun (WGS) entry which is preliminary data.</text>
</comment>
<dbReference type="Proteomes" id="UP001454036">
    <property type="component" value="Unassembled WGS sequence"/>
</dbReference>
<sequence>MSIRVIDLVGVNNCSWMEIGDPGVIPNFDCFPVMNLPKHVTFDLFQLTYEALPSSRRLIIRFFVMNGIGFRIVFRFEECIHTGVGVLYKSPTISCKECKVKVMKMFEAKNTIFFIQT</sequence>
<accession>A0AAV3RM50</accession>
<dbReference type="AlphaFoldDB" id="A0AAV3RM50"/>
<gene>
    <name evidence="1" type="ORF">LIER_42161</name>
</gene>
<keyword evidence="2" id="KW-1185">Reference proteome</keyword>
<evidence type="ECO:0000313" key="2">
    <source>
        <dbReference type="Proteomes" id="UP001454036"/>
    </source>
</evidence>
<evidence type="ECO:0000313" key="1">
    <source>
        <dbReference type="EMBL" id="GAA0178047.1"/>
    </source>
</evidence>
<name>A0AAV3RM50_LITER</name>
<reference evidence="1 2" key="1">
    <citation type="submission" date="2024-01" db="EMBL/GenBank/DDBJ databases">
        <title>The complete chloroplast genome sequence of Lithospermum erythrorhizon: insights into the phylogenetic relationship among Boraginaceae species and the maternal lineages of purple gromwells.</title>
        <authorList>
            <person name="Okada T."/>
            <person name="Watanabe K."/>
        </authorList>
    </citation>
    <scope>NUCLEOTIDE SEQUENCE [LARGE SCALE GENOMIC DNA]</scope>
</reference>